<proteinExistence type="predicted"/>
<name>A0A1D6JSE5_MAIZE</name>
<dbReference type="Pfam" id="PF10536">
    <property type="entry name" value="PMD"/>
    <property type="match status" value="1"/>
</dbReference>
<dbReference type="EMBL" id="CM007647">
    <property type="protein sequence ID" value="ONL94836.1"/>
    <property type="molecule type" value="Genomic_DNA"/>
</dbReference>
<protein>
    <recommendedName>
        <fullName evidence="1">Aminotransferase-like plant mobile domain-containing protein</fullName>
    </recommendedName>
</protein>
<dbReference type="InParanoid" id="A0A1D6JSE5"/>
<dbReference type="AlphaFoldDB" id="A0A1D6JSE5"/>
<sequence>MGIPISGRLYEEFIPPCFDVHGHLETLYTIYASLCPSELQPGLGLVSPTAWLDHFFDDKADSFGSSLLDGFANPKDPLLQKLRFHVAVQGDRLAAILGAETLSYRSIYPSTVYRAAFITAWLCTYCIPVEAGQYIRPGVFQMAVQISEGIHRAIGVASLAFLYNCLDNIHDNIISGTRATMLFGFFKILHSFVIGFLCQLQSQQQSLPLQVTKLPRIVRVSKTRVTSYNDNQLLAYLMKVGGKPLM</sequence>
<organism evidence="2">
    <name type="scientific">Zea mays</name>
    <name type="common">Maize</name>
    <dbReference type="NCBI Taxonomy" id="4577"/>
    <lineage>
        <taxon>Eukaryota</taxon>
        <taxon>Viridiplantae</taxon>
        <taxon>Streptophyta</taxon>
        <taxon>Embryophyta</taxon>
        <taxon>Tracheophyta</taxon>
        <taxon>Spermatophyta</taxon>
        <taxon>Magnoliopsida</taxon>
        <taxon>Liliopsida</taxon>
        <taxon>Poales</taxon>
        <taxon>Poaceae</taxon>
        <taxon>PACMAD clade</taxon>
        <taxon>Panicoideae</taxon>
        <taxon>Andropogonodae</taxon>
        <taxon>Andropogoneae</taxon>
        <taxon>Tripsacinae</taxon>
        <taxon>Zea</taxon>
    </lineage>
</organism>
<evidence type="ECO:0000259" key="1">
    <source>
        <dbReference type="Pfam" id="PF10536"/>
    </source>
</evidence>
<reference evidence="2" key="1">
    <citation type="submission" date="2015-12" db="EMBL/GenBank/DDBJ databases">
        <title>Update maize B73 reference genome by single molecule sequencing technologies.</title>
        <authorList>
            <consortium name="Maize Genome Sequencing Project"/>
            <person name="Ware D."/>
        </authorList>
    </citation>
    <scope>NUCLEOTIDE SEQUENCE [LARGE SCALE GENOMIC DNA]</scope>
    <source>
        <tissue evidence="2">Seedling</tissue>
    </source>
</reference>
<accession>A0A1D6JSE5</accession>
<evidence type="ECO:0000313" key="2">
    <source>
        <dbReference type="EMBL" id="ONL94836.1"/>
    </source>
</evidence>
<dbReference type="OMA" id="VIMCDLE"/>
<dbReference type="InterPro" id="IPR019557">
    <property type="entry name" value="AminoTfrase-like_pln_mobile"/>
</dbReference>
<gene>
    <name evidence="2" type="ORF">ZEAMMB73_Zm00001d028150</name>
</gene>
<feature type="domain" description="Aminotransferase-like plant mobile" evidence="1">
    <location>
        <begin position="110"/>
        <end position="222"/>
    </location>
</feature>